<dbReference type="InterPro" id="IPR036291">
    <property type="entry name" value="NAD(P)-bd_dom_sf"/>
</dbReference>
<feature type="domain" description="3-hydroxyacyl-CoA dehydrogenase NAD binding" evidence="3">
    <location>
        <begin position="10"/>
        <end position="188"/>
    </location>
</feature>
<dbReference type="Gene3D" id="3.40.50.720">
    <property type="entry name" value="NAD(P)-binding Rossmann-like Domain"/>
    <property type="match status" value="1"/>
</dbReference>
<dbReference type="KEGG" id="kmn:HW532_11125"/>
<evidence type="ECO:0000259" key="3">
    <source>
        <dbReference type="Pfam" id="PF02737"/>
    </source>
</evidence>
<feature type="domain" description="3-hydroxyacyl-CoA dehydrogenase C-terminal" evidence="2">
    <location>
        <begin position="191"/>
        <end position="288"/>
    </location>
</feature>
<dbReference type="InterPro" id="IPR008927">
    <property type="entry name" value="6-PGluconate_DH-like_C_sf"/>
</dbReference>
<dbReference type="FunFam" id="3.40.50.720:FF:000009">
    <property type="entry name" value="Fatty oxidation complex, alpha subunit"/>
    <property type="match status" value="1"/>
</dbReference>
<dbReference type="AlphaFoldDB" id="A0A7S8C4J4"/>
<evidence type="ECO:0000313" key="4">
    <source>
        <dbReference type="EMBL" id="QPC43192.1"/>
    </source>
</evidence>
<dbReference type="SUPFAM" id="SSF48179">
    <property type="entry name" value="6-phosphogluconate dehydrogenase C-terminal domain-like"/>
    <property type="match status" value="2"/>
</dbReference>
<feature type="domain" description="3-hydroxyacyl-CoA dehydrogenase C-terminal" evidence="2">
    <location>
        <begin position="413"/>
        <end position="493"/>
    </location>
</feature>
<dbReference type="GO" id="GO:0003857">
    <property type="term" value="F:(3S)-3-hydroxyacyl-CoA dehydrogenase (NAD+) activity"/>
    <property type="evidence" value="ECO:0007669"/>
    <property type="project" value="UniProtKB-EC"/>
</dbReference>
<dbReference type="NCBIfam" id="NF006124">
    <property type="entry name" value="PRK08268.1"/>
    <property type="match status" value="1"/>
</dbReference>
<sequence length="503" mass="52876">MNDPNTAELTVGVVGAGAMGQGIVQVSLTGGMAVRLHDARPGGAEAGRDAVFARIDRLVEKGRLDEAGAEAAKGRLTLIDGIAGLAGCDAVIEAVFEDLQLKRKLFAEIEETVSDDCLIASNTSSILIASIASAARKRDRIAGLHFFNPVPLMKLVEVVRGPETSQATVDALVALGKRMGRVPVVARDAPGFLVNHGGRAFTTEGIRLLHERVATPAEIDAVMRDCCGYRMGPCELMDLTGIDVNLPVTDIIHEGFSQDPRLKTFFPHRALFEAGRHGRKTGAGHYDYDETGRITGAPSPDHASDAAPAKAVALAEPDAALKAFAEGLGATVLDADDGTSPILAAPVGEDCATLAHRTGADHRRLVAVDLVFLSEARATIMTPPGADPKARDAVAALIARAGRKVTAIKDSPGFVAQRIQAMIANLGAEMAQIGVAAPEEIDTAMELGLNYPKGPLALADAVGPDRVMAILAAMQDITGEDRYRTSLWLRRRALLGLSAHVPD</sequence>
<dbReference type="Pfam" id="PF02737">
    <property type="entry name" value="3HCDH_N"/>
    <property type="match status" value="1"/>
</dbReference>
<accession>A0A7S8C4J4</accession>
<evidence type="ECO:0000313" key="5">
    <source>
        <dbReference type="Proteomes" id="UP000593594"/>
    </source>
</evidence>
<keyword evidence="1 4" id="KW-0560">Oxidoreductase</keyword>
<organism evidence="4 5">
    <name type="scientific">Kaustia mangrovi</name>
    <dbReference type="NCBI Taxonomy" id="2593653"/>
    <lineage>
        <taxon>Bacteria</taxon>
        <taxon>Pseudomonadati</taxon>
        <taxon>Pseudomonadota</taxon>
        <taxon>Alphaproteobacteria</taxon>
        <taxon>Hyphomicrobiales</taxon>
        <taxon>Parvibaculaceae</taxon>
        <taxon>Kaustia</taxon>
    </lineage>
</organism>
<dbReference type="InterPro" id="IPR013328">
    <property type="entry name" value="6PGD_dom2"/>
</dbReference>
<name>A0A7S8C4J4_9HYPH</name>
<dbReference type="PANTHER" id="PTHR48075">
    <property type="entry name" value="3-HYDROXYACYL-COA DEHYDROGENASE FAMILY PROTEIN"/>
    <property type="match status" value="1"/>
</dbReference>
<dbReference type="SUPFAM" id="SSF51735">
    <property type="entry name" value="NAD(P)-binding Rossmann-fold domains"/>
    <property type="match status" value="1"/>
</dbReference>
<dbReference type="InterPro" id="IPR006176">
    <property type="entry name" value="3-OHacyl-CoA_DH_NAD-bd"/>
</dbReference>
<dbReference type="Pfam" id="PF00725">
    <property type="entry name" value="3HCDH"/>
    <property type="match status" value="2"/>
</dbReference>
<reference evidence="4 5" key="1">
    <citation type="submission" date="2020-06" db="EMBL/GenBank/DDBJ databases">
        <title>Genome sequence of 2 isolates from Red Sea Mangroves.</title>
        <authorList>
            <person name="Sefrji F."/>
            <person name="Michoud G."/>
            <person name="Merlino G."/>
            <person name="Daffonchio D."/>
        </authorList>
    </citation>
    <scope>NUCLEOTIDE SEQUENCE [LARGE SCALE GENOMIC DNA]</scope>
    <source>
        <strain evidence="4 5">R1DC25</strain>
    </source>
</reference>
<evidence type="ECO:0000259" key="2">
    <source>
        <dbReference type="Pfam" id="PF00725"/>
    </source>
</evidence>
<keyword evidence="5" id="KW-1185">Reference proteome</keyword>
<dbReference type="Gene3D" id="1.10.1040.10">
    <property type="entry name" value="N-(1-d-carboxylethyl)-l-norvaline Dehydrogenase, domain 2"/>
    <property type="match status" value="1"/>
</dbReference>
<dbReference type="Gene3D" id="1.10.1040.50">
    <property type="match status" value="1"/>
</dbReference>
<gene>
    <name evidence="4" type="ORF">HW532_11125</name>
</gene>
<dbReference type="EC" id="1.1.1.35" evidence="4"/>
<dbReference type="RefSeq" id="WP_213160553.1">
    <property type="nucleotide sequence ID" value="NZ_CP058214.1"/>
</dbReference>
<dbReference type="PANTHER" id="PTHR48075:SF5">
    <property type="entry name" value="3-HYDROXYBUTYRYL-COA DEHYDROGENASE"/>
    <property type="match status" value="1"/>
</dbReference>
<evidence type="ECO:0000256" key="1">
    <source>
        <dbReference type="ARBA" id="ARBA00023002"/>
    </source>
</evidence>
<dbReference type="InterPro" id="IPR006108">
    <property type="entry name" value="3HC_DH_C"/>
</dbReference>
<dbReference type="GO" id="GO:0070403">
    <property type="term" value="F:NAD+ binding"/>
    <property type="evidence" value="ECO:0007669"/>
    <property type="project" value="InterPro"/>
</dbReference>
<protein>
    <submittedName>
        <fullName evidence="4">3-hydroxyacyl-CoA dehydrogenase</fullName>
        <ecNumber evidence="4">1.1.1.35</ecNumber>
    </submittedName>
</protein>
<proteinExistence type="predicted"/>
<dbReference type="EMBL" id="CP058214">
    <property type="protein sequence ID" value="QPC43192.1"/>
    <property type="molecule type" value="Genomic_DNA"/>
</dbReference>
<dbReference type="GO" id="GO:0006631">
    <property type="term" value="P:fatty acid metabolic process"/>
    <property type="evidence" value="ECO:0007669"/>
    <property type="project" value="InterPro"/>
</dbReference>
<dbReference type="Proteomes" id="UP000593594">
    <property type="component" value="Chromosome"/>
</dbReference>